<gene>
    <name evidence="2" type="ORF">MSAR_24610</name>
</gene>
<keyword evidence="3" id="KW-1185">Reference proteome</keyword>
<proteinExistence type="predicted"/>
<evidence type="ECO:0000259" key="1">
    <source>
        <dbReference type="Pfam" id="PF08241"/>
    </source>
</evidence>
<protein>
    <recommendedName>
        <fullName evidence="1">Methyltransferase type 11 domain-containing protein</fullName>
    </recommendedName>
</protein>
<feature type="domain" description="Methyltransferase type 11" evidence="1">
    <location>
        <begin position="65"/>
        <end position="112"/>
    </location>
</feature>
<dbReference type="GO" id="GO:0008757">
    <property type="term" value="F:S-adenosylmethionine-dependent methyltransferase activity"/>
    <property type="evidence" value="ECO:0007669"/>
    <property type="project" value="InterPro"/>
</dbReference>
<name>A0A7I7STF7_9MYCO</name>
<dbReference type="SUPFAM" id="SSF53335">
    <property type="entry name" value="S-adenosyl-L-methionine-dependent methyltransferases"/>
    <property type="match status" value="1"/>
</dbReference>
<dbReference type="KEGG" id="msar:MSAR_24610"/>
<dbReference type="Gene3D" id="3.40.50.150">
    <property type="entry name" value="Vaccinia Virus protein VP39"/>
    <property type="match status" value="1"/>
</dbReference>
<dbReference type="InterPro" id="IPR013216">
    <property type="entry name" value="Methyltransf_11"/>
</dbReference>
<dbReference type="EMBL" id="AP022595">
    <property type="protein sequence ID" value="BBY59325.1"/>
    <property type="molecule type" value="Genomic_DNA"/>
</dbReference>
<dbReference type="Proteomes" id="UP000466445">
    <property type="component" value="Chromosome"/>
</dbReference>
<dbReference type="RefSeq" id="WP_197746831.1">
    <property type="nucleotide sequence ID" value="NZ_AP022595.1"/>
</dbReference>
<dbReference type="AlphaFoldDB" id="A0A7I7STF7"/>
<organism evidence="2 3">
    <name type="scientific">Mycolicibacterium sarraceniae</name>
    <dbReference type="NCBI Taxonomy" id="1534348"/>
    <lineage>
        <taxon>Bacteria</taxon>
        <taxon>Bacillati</taxon>
        <taxon>Actinomycetota</taxon>
        <taxon>Actinomycetes</taxon>
        <taxon>Mycobacteriales</taxon>
        <taxon>Mycobacteriaceae</taxon>
        <taxon>Mycolicibacterium</taxon>
    </lineage>
</organism>
<dbReference type="InterPro" id="IPR029063">
    <property type="entry name" value="SAM-dependent_MTases_sf"/>
</dbReference>
<dbReference type="Pfam" id="PF08241">
    <property type="entry name" value="Methyltransf_11"/>
    <property type="match status" value="1"/>
</dbReference>
<evidence type="ECO:0000313" key="3">
    <source>
        <dbReference type="Proteomes" id="UP000466445"/>
    </source>
</evidence>
<evidence type="ECO:0000313" key="2">
    <source>
        <dbReference type="EMBL" id="BBY59325.1"/>
    </source>
</evidence>
<accession>A0A7I7STF7</accession>
<sequence length="250" mass="27582">MSANIVAEDNYVNFARLLEDMLTTTKPRVLILGGSIVGSGMDLLLSRSDFEFIESDVAFGPRTSIVLDAHAIPFSDCSFDGVIAQAVLEHVVDPGKVVDEIHRVLRDDGIVYADTPFMQQVHAGAYDFTRFTHLGHRRLFRKFDEIASGATCGTGMALAWSYKAFLMSLTNKKSLHKLAMVFAAFTSFFFKYMDKFTINNPASLDAASGIYFLGRKSAAVLSDRELLLQYRGAGRPAAIEMPSEATAEER</sequence>
<reference evidence="2 3" key="1">
    <citation type="journal article" date="2019" name="Emerg. Microbes Infect.">
        <title>Comprehensive subspecies identification of 175 nontuberculous mycobacteria species based on 7547 genomic profiles.</title>
        <authorList>
            <person name="Matsumoto Y."/>
            <person name="Kinjo T."/>
            <person name="Motooka D."/>
            <person name="Nabeya D."/>
            <person name="Jung N."/>
            <person name="Uechi K."/>
            <person name="Horii T."/>
            <person name="Iida T."/>
            <person name="Fujita J."/>
            <person name="Nakamura S."/>
        </authorList>
    </citation>
    <scope>NUCLEOTIDE SEQUENCE [LARGE SCALE GENOMIC DNA]</scope>
    <source>
        <strain evidence="2 3">JCM 30395</strain>
    </source>
</reference>